<name>A0A8S9JQR7_BRACR</name>
<feature type="compositionally biased region" description="Basic residues" evidence="1">
    <location>
        <begin position="10"/>
        <end position="20"/>
    </location>
</feature>
<evidence type="ECO:0000256" key="1">
    <source>
        <dbReference type="SAM" id="MobiDB-lite"/>
    </source>
</evidence>
<dbReference type="AlphaFoldDB" id="A0A8S9JQR7"/>
<evidence type="ECO:0000313" key="2">
    <source>
        <dbReference type="EMBL" id="KAF2584421.1"/>
    </source>
</evidence>
<organism evidence="2">
    <name type="scientific">Brassica cretica</name>
    <name type="common">Mustard</name>
    <dbReference type="NCBI Taxonomy" id="69181"/>
    <lineage>
        <taxon>Eukaryota</taxon>
        <taxon>Viridiplantae</taxon>
        <taxon>Streptophyta</taxon>
        <taxon>Embryophyta</taxon>
        <taxon>Tracheophyta</taxon>
        <taxon>Spermatophyta</taxon>
        <taxon>Magnoliopsida</taxon>
        <taxon>eudicotyledons</taxon>
        <taxon>Gunneridae</taxon>
        <taxon>Pentapetalae</taxon>
        <taxon>rosids</taxon>
        <taxon>malvids</taxon>
        <taxon>Brassicales</taxon>
        <taxon>Brassicaceae</taxon>
        <taxon>Brassiceae</taxon>
        <taxon>Brassica</taxon>
    </lineage>
</organism>
<sequence>MSQLEERSNMSRRKTQGRRPPHGETRFGDAPEAGYVEPKPLDPSWITSHQTSCTHEYLTHSYLDFKSTNDNERLRQAIKQLSGKAFSWWKRVHSAQGKSPEEVVTNWEDLEWVMIRKYVTTLPTQENRRKYPRRFSNGVSKEAKKVVPKEGHKSLIQQDQIRPSQRHTTMYDQYQPDEEVHGEEEICWPRHVDQTQRKIRQTEISSKGYGPEVQKGKISISLLESKKIVQDTKLSMLLKEAKPVIRVSHQVPEKEPDPKFSHEPTPKWKPKIEQCVVQIPRLKSEVSHPVHLRVPDFRRRFKPRKERPEPKSIIGFRRDLSYFQKAQFEENWTWKSEVMIQLLEPAKPVLHLPHLEDYRFNHLQTRHWRPGDQSIHLGSLSSDSEESDKSVHAPANI</sequence>
<evidence type="ECO:0008006" key="3">
    <source>
        <dbReference type="Google" id="ProtNLM"/>
    </source>
</evidence>
<dbReference type="EMBL" id="QGKY02000246">
    <property type="protein sequence ID" value="KAF2584421.1"/>
    <property type="molecule type" value="Genomic_DNA"/>
</dbReference>
<feature type="region of interest" description="Disordered" evidence="1">
    <location>
        <begin position="374"/>
        <end position="397"/>
    </location>
</feature>
<gene>
    <name evidence="2" type="ORF">F2Q70_00035991</name>
</gene>
<feature type="region of interest" description="Disordered" evidence="1">
    <location>
        <begin position="1"/>
        <end position="42"/>
    </location>
</feature>
<accession>A0A8S9JQR7</accession>
<comment type="caution">
    <text evidence="2">The sequence shown here is derived from an EMBL/GenBank/DDBJ whole genome shotgun (WGS) entry which is preliminary data.</text>
</comment>
<protein>
    <recommendedName>
        <fullName evidence="3">Retrotransposon gag domain-containing protein</fullName>
    </recommendedName>
</protein>
<reference evidence="2" key="1">
    <citation type="submission" date="2019-12" db="EMBL/GenBank/DDBJ databases">
        <title>Genome sequencing and annotation of Brassica cretica.</title>
        <authorList>
            <person name="Studholme D.J."/>
            <person name="Sarris P.F."/>
        </authorList>
    </citation>
    <scope>NUCLEOTIDE SEQUENCE</scope>
    <source>
        <strain evidence="2">PFS-102/07</strain>
        <tissue evidence="2">Leaf</tissue>
    </source>
</reference>
<proteinExistence type="predicted"/>